<organism evidence="6 7">
    <name type="scientific">Roseibium album</name>
    <dbReference type="NCBI Taxonomy" id="311410"/>
    <lineage>
        <taxon>Bacteria</taxon>
        <taxon>Pseudomonadati</taxon>
        <taxon>Pseudomonadota</taxon>
        <taxon>Alphaproteobacteria</taxon>
        <taxon>Hyphomicrobiales</taxon>
        <taxon>Stappiaceae</taxon>
        <taxon>Roseibium</taxon>
    </lineage>
</organism>
<dbReference type="AlphaFoldDB" id="A0A0M7A768"/>
<feature type="domain" description="SIS" evidence="5">
    <location>
        <begin position="132"/>
        <end position="269"/>
    </location>
</feature>
<keyword evidence="1" id="KW-0805">Transcription regulation</keyword>
<dbReference type="Gene3D" id="3.40.50.10490">
    <property type="entry name" value="Glucose-6-phosphate isomerase like protein, domain 1"/>
    <property type="match status" value="1"/>
</dbReference>
<keyword evidence="7" id="KW-1185">Reference proteome</keyword>
<keyword evidence="3" id="KW-0804">Transcription</keyword>
<keyword evidence="2 6" id="KW-0238">DNA-binding</keyword>
<dbReference type="InterPro" id="IPR046348">
    <property type="entry name" value="SIS_dom_sf"/>
</dbReference>
<dbReference type="SUPFAM" id="SSF53697">
    <property type="entry name" value="SIS domain"/>
    <property type="match status" value="1"/>
</dbReference>
<dbReference type="PANTHER" id="PTHR30514">
    <property type="entry name" value="GLUCOKINASE"/>
    <property type="match status" value="1"/>
</dbReference>
<evidence type="ECO:0000256" key="1">
    <source>
        <dbReference type="ARBA" id="ARBA00023015"/>
    </source>
</evidence>
<dbReference type="OrthoDB" id="9814676at2"/>
<evidence type="ECO:0000256" key="3">
    <source>
        <dbReference type="ARBA" id="ARBA00023163"/>
    </source>
</evidence>
<evidence type="ECO:0000313" key="6">
    <source>
        <dbReference type="EMBL" id="CTQ71632.1"/>
    </source>
</evidence>
<sequence length="299" mass="33441">MSANEKAEICKRLLKDVDRLPPRLRLAAKYIIDNANDFGLDTIRISADKIGISANSLVRLANHLGFASFEELREPFRISLVEQYDRASGDGWIDRLSEAGDFGEFHARSVRNEIDIVKQSLRLLTIEKTETAVDMLMNARNAYVTATRASYALAYYFHYVGRMALPNLNLIPRHMGSPVDEMMSVGREDVLMAITFPPYSADTISALRLAKRNGTRVILISDSELIAPNIDADLFLKVSLNSLHHFSCFAGAMVVLESLLFHLVSRGGTGAQSRIAGYEAIREDFGAYWQAKLPKVRRT</sequence>
<dbReference type="GO" id="GO:1901135">
    <property type="term" value="P:carbohydrate derivative metabolic process"/>
    <property type="evidence" value="ECO:0007669"/>
    <property type="project" value="InterPro"/>
</dbReference>
<dbReference type="InterPro" id="IPR036388">
    <property type="entry name" value="WH-like_DNA-bd_sf"/>
</dbReference>
<dbReference type="GO" id="GO:0097367">
    <property type="term" value="F:carbohydrate derivative binding"/>
    <property type="evidence" value="ECO:0007669"/>
    <property type="project" value="InterPro"/>
</dbReference>
<evidence type="ECO:0000259" key="4">
    <source>
        <dbReference type="PROSITE" id="PS51071"/>
    </source>
</evidence>
<dbReference type="STRING" id="311410.LA5095_01734"/>
<dbReference type="InterPro" id="IPR001347">
    <property type="entry name" value="SIS_dom"/>
</dbReference>
<dbReference type="InterPro" id="IPR000281">
    <property type="entry name" value="HTH_RpiR"/>
</dbReference>
<proteinExistence type="predicted"/>
<name>A0A0M7A768_9HYPH</name>
<dbReference type="PANTHER" id="PTHR30514:SF18">
    <property type="entry name" value="RPIR-FAMILY TRANSCRIPTIONAL REGULATOR"/>
    <property type="match status" value="1"/>
</dbReference>
<dbReference type="GO" id="GO:0003677">
    <property type="term" value="F:DNA binding"/>
    <property type="evidence" value="ECO:0007669"/>
    <property type="project" value="UniProtKB-KW"/>
</dbReference>
<dbReference type="Pfam" id="PF01380">
    <property type="entry name" value="SIS"/>
    <property type="match status" value="1"/>
</dbReference>
<dbReference type="InterPro" id="IPR047640">
    <property type="entry name" value="RpiR-like"/>
</dbReference>
<accession>A0A0M7A768</accession>
<dbReference type="GO" id="GO:0003700">
    <property type="term" value="F:DNA-binding transcription factor activity"/>
    <property type="evidence" value="ECO:0007669"/>
    <property type="project" value="InterPro"/>
</dbReference>
<evidence type="ECO:0000259" key="5">
    <source>
        <dbReference type="PROSITE" id="PS51464"/>
    </source>
</evidence>
<gene>
    <name evidence="6" type="ORF">LA5096_02988</name>
</gene>
<dbReference type="GeneID" id="97670354"/>
<dbReference type="InterPro" id="IPR035472">
    <property type="entry name" value="RpiR-like_SIS"/>
</dbReference>
<dbReference type="CDD" id="cd05013">
    <property type="entry name" value="SIS_RpiR"/>
    <property type="match status" value="1"/>
</dbReference>
<feature type="domain" description="HTH rpiR-type" evidence="4">
    <location>
        <begin position="7"/>
        <end position="83"/>
    </location>
</feature>
<dbReference type="RefSeq" id="WP_055113933.1">
    <property type="nucleotide sequence ID" value="NZ_CXWA01000001.1"/>
</dbReference>
<evidence type="ECO:0000313" key="7">
    <source>
        <dbReference type="Proteomes" id="UP000049983"/>
    </source>
</evidence>
<protein>
    <submittedName>
        <fullName evidence="6">DNA-binding transcriptional repressor RpiR</fullName>
    </submittedName>
</protein>
<dbReference type="SUPFAM" id="SSF46689">
    <property type="entry name" value="Homeodomain-like"/>
    <property type="match status" value="1"/>
</dbReference>
<dbReference type="PROSITE" id="PS51464">
    <property type="entry name" value="SIS"/>
    <property type="match status" value="1"/>
</dbReference>
<dbReference type="PROSITE" id="PS51071">
    <property type="entry name" value="HTH_RPIR"/>
    <property type="match status" value="1"/>
</dbReference>
<dbReference type="InterPro" id="IPR009057">
    <property type="entry name" value="Homeodomain-like_sf"/>
</dbReference>
<dbReference type="EMBL" id="CXWC01000010">
    <property type="protein sequence ID" value="CTQ71632.1"/>
    <property type="molecule type" value="Genomic_DNA"/>
</dbReference>
<dbReference type="Proteomes" id="UP000049983">
    <property type="component" value="Unassembled WGS sequence"/>
</dbReference>
<evidence type="ECO:0000256" key="2">
    <source>
        <dbReference type="ARBA" id="ARBA00023125"/>
    </source>
</evidence>
<dbReference type="Gene3D" id="1.10.10.10">
    <property type="entry name" value="Winged helix-like DNA-binding domain superfamily/Winged helix DNA-binding domain"/>
    <property type="match status" value="1"/>
</dbReference>
<reference evidence="7" key="1">
    <citation type="submission" date="2015-07" db="EMBL/GenBank/DDBJ databases">
        <authorList>
            <person name="Rodrigo-Torres Lidia"/>
            <person name="Arahal R.David."/>
        </authorList>
    </citation>
    <scope>NUCLEOTIDE SEQUENCE [LARGE SCALE GENOMIC DNA]</scope>
    <source>
        <strain evidence="7">CECT 5096</strain>
    </source>
</reference>